<proteinExistence type="predicted"/>
<reference evidence="1 2" key="1">
    <citation type="submission" date="2023-07" db="EMBL/GenBank/DDBJ databases">
        <title>Genomic Encyclopedia of Type Strains, Phase IV (KMG-IV): sequencing the most valuable type-strain genomes for metagenomic binning, comparative biology and taxonomic classification.</title>
        <authorList>
            <person name="Goeker M."/>
        </authorList>
    </citation>
    <scope>NUCLEOTIDE SEQUENCE [LARGE SCALE GENOMIC DNA]</scope>
    <source>
        <strain evidence="1 2">DSM 1111</strain>
    </source>
</reference>
<accession>A0ABU0GF37</accession>
<keyword evidence="2" id="KW-1185">Reference proteome</keyword>
<dbReference type="Proteomes" id="UP001238496">
    <property type="component" value="Unassembled WGS sequence"/>
</dbReference>
<organism evidence="1 2">
    <name type="scientific">Peteryoungia aggregata LMG 23059</name>
    <dbReference type="NCBI Taxonomy" id="1368425"/>
    <lineage>
        <taxon>Bacteria</taxon>
        <taxon>Pseudomonadati</taxon>
        <taxon>Pseudomonadota</taxon>
        <taxon>Alphaproteobacteria</taxon>
        <taxon>Hyphomicrobiales</taxon>
        <taxon>Rhizobiaceae</taxon>
        <taxon>Peteryoungia</taxon>
    </lineage>
</organism>
<evidence type="ECO:0000313" key="2">
    <source>
        <dbReference type="Proteomes" id="UP001238496"/>
    </source>
</evidence>
<evidence type="ECO:0000313" key="1">
    <source>
        <dbReference type="EMBL" id="MDQ0423564.1"/>
    </source>
</evidence>
<protein>
    <submittedName>
        <fullName evidence="1">Uncharacterized protein</fullName>
    </submittedName>
</protein>
<name>A0ABU0GF37_9HYPH</name>
<sequence>MLYILQNRNSLAIAWNGRAPNIQSVARWEVREPRNPVTTKKG</sequence>
<dbReference type="EMBL" id="JAUSUW010000024">
    <property type="protein sequence ID" value="MDQ0423564.1"/>
    <property type="molecule type" value="Genomic_DNA"/>
</dbReference>
<dbReference type="RefSeq" id="WP_281409121.1">
    <property type="nucleotide sequence ID" value="NZ_JAUSUW010000024.1"/>
</dbReference>
<gene>
    <name evidence="1" type="ORF">J2045_004616</name>
</gene>
<comment type="caution">
    <text evidence="1">The sequence shown here is derived from an EMBL/GenBank/DDBJ whole genome shotgun (WGS) entry which is preliminary data.</text>
</comment>